<dbReference type="AlphaFoldDB" id="A0A1P8F639"/>
<sequence length="200" mass="20020">MKGFSRKWLVVLAVLLAGVFAIGIPVLASAANNPAAPGVTNAYGLGCVDSGALARVATVLGLTPTDLATQLQSGKTLGAIATEKNVAASVVVDAIIAPFQARVNLQVQNGYLTQAQAQTALDAARQAAQNLLTLNVTSAVGYNGWAGFCGDYLNTSAGPGPFGPGMMGGWGYTGDTTVTPGAPAAPGFGWGMMGGGFGCR</sequence>
<evidence type="ECO:0000313" key="2">
    <source>
        <dbReference type="EMBL" id="APV43812.1"/>
    </source>
</evidence>
<name>A0A1P8F639_9CHLR</name>
<keyword evidence="1" id="KW-0732">Signal</keyword>
<accession>A0A1P8F639</accession>
<protein>
    <recommendedName>
        <fullName evidence="4">DUF2680 domain-containing protein</fullName>
    </recommendedName>
</protein>
<keyword evidence="3" id="KW-1185">Reference proteome</keyword>
<organism evidence="2 3">
    <name type="scientific">Dehalogenimonas formicexedens</name>
    <dbReference type="NCBI Taxonomy" id="1839801"/>
    <lineage>
        <taxon>Bacteria</taxon>
        <taxon>Bacillati</taxon>
        <taxon>Chloroflexota</taxon>
        <taxon>Dehalococcoidia</taxon>
        <taxon>Dehalococcoidales</taxon>
        <taxon>Dehalococcoidaceae</taxon>
        <taxon>Dehalogenimonas</taxon>
    </lineage>
</organism>
<evidence type="ECO:0000256" key="1">
    <source>
        <dbReference type="SAM" id="SignalP"/>
    </source>
</evidence>
<dbReference type="RefSeq" id="WP_076003590.1">
    <property type="nucleotide sequence ID" value="NZ_CP018258.1"/>
</dbReference>
<feature type="chain" id="PRO_5013156735" description="DUF2680 domain-containing protein" evidence="1">
    <location>
        <begin position="31"/>
        <end position="200"/>
    </location>
</feature>
<evidence type="ECO:0008006" key="4">
    <source>
        <dbReference type="Google" id="ProtNLM"/>
    </source>
</evidence>
<dbReference type="STRING" id="1839801.Dform_00456"/>
<dbReference type="EMBL" id="CP018258">
    <property type="protein sequence ID" value="APV43812.1"/>
    <property type="molecule type" value="Genomic_DNA"/>
</dbReference>
<reference evidence="3" key="1">
    <citation type="submission" date="2016-11" db="EMBL/GenBank/DDBJ databases">
        <title>Dehalogenimonas formicexedens sp. nov., a chlorinated alkane respiring bacterium isolated from contaminated groundwater.</title>
        <authorList>
            <person name="Key T.A."/>
            <person name="Bowman K.S."/>
            <person name="Lee I."/>
            <person name="Chun J."/>
            <person name="Albuquerque L."/>
            <person name="da Costa M.S."/>
            <person name="Rainey F.A."/>
            <person name="Moe W.M."/>
        </authorList>
    </citation>
    <scope>NUCLEOTIDE SEQUENCE [LARGE SCALE GENOMIC DNA]</scope>
    <source>
        <strain evidence="3">NSZ-14</strain>
    </source>
</reference>
<dbReference type="OrthoDB" id="9854130at2"/>
<evidence type="ECO:0000313" key="3">
    <source>
        <dbReference type="Proteomes" id="UP000185934"/>
    </source>
</evidence>
<proteinExistence type="predicted"/>
<feature type="signal peptide" evidence="1">
    <location>
        <begin position="1"/>
        <end position="30"/>
    </location>
</feature>
<gene>
    <name evidence="2" type="ORF">Dform_00456</name>
</gene>
<dbReference type="KEGG" id="dfo:Dform_00456"/>
<dbReference type="Proteomes" id="UP000185934">
    <property type="component" value="Chromosome"/>
</dbReference>